<evidence type="ECO:0000313" key="1">
    <source>
        <dbReference type="EMBL" id="CDH23219.1"/>
    </source>
</evidence>
<proteinExistence type="predicted"/>
<dbReference type="AlphaFoldDB" id="A0A077PTP5"/>
<dbReference type="Proteomes" id="UP000028493">
    <property type="component" value="Unassembled WGS sequence"/>
</dbReference>
<dbReference type="EMBL" id="CBSZ010000064">
    <property type="protein sequence ID" value="CDH23219.1"/>
    <property type="molecule type" value="Genomic_DNA"/>
</dbReference>
<sequence length="45" mass="5246">MLYGQGVDSDSSVWLESSLISELYSPYLNWKNIPSCINYQRWSKS</sequence>
<protein>
    <submittedName>
        <fullName evidence="1">Uncharacterized protein</fullName>
    </submittedName>
</protein>
<comment type="caution">
    <text evidence="1">The sequence shown here is derived from an EMBL/GenBank/DDBJ whole genome shotgun (WGS) entry which is preliminary data.</text>
</comment>
<reference evidence="1" key="1">
    <citation type="submission" date="2013-07" db="EMBL/GenBank/DDBJ databases">
        <title>Sub-species coevolution in mutualistic symbiosis.</title>
        <authorList>
            <person name="Murfin K."/>
            <person name="Klassen J."/>
            <person name="Lee M."/>
            <person name="Forst S."/>
            <person name="Stock P."/>
            <person name="Goodrich-Blair H."/>
        </authorList>
    </citation>
    <scope>NUCLEOTIDE SEQUENCE [LARGE SCALE GENOMIC DNA]</scope>
    <source>
        <strain evidence="1">Kraussei Becker Underwood</strain>
    </source>
</reference>
<organism evidence="1 2">
    <name type="scientific">Xenorhabdus bovienii str. kraussei Becker Underwood</name>
    <dbReference type="NCBI Taxonomy" id="1398204"/>
    <lineage>
        <taxon>Bacteria</taxon>
        <taxon>Pseudomonadati</taxon>
        <taxon>Pseudomonadota</taxon>
        <taxon>Gammaproteobacteria</taxon>
        <taxon>Enterobacterales</taxon>
        <taxon>Morganellaceae</taxon>
        <taxon>Xenorhabdus</taxon>
    </lineage>
</organism>
<name>A0A077PTP5_XENBV</name>
<gene>
    <name evidence="1" type="ORF">XBKB1_1560023</name>
</gene>
<evidence type="ECO:0000313" key="2">
    <source>
        <dbReference type="Proteomes" id="UP000028493"/>
    </source>
</evidence>
<dbReference type="HOGENOM" id="CLU_3223995_0_0_6"/>
<accession>A0A077PTP5</accession>